<organism evidence="1 2">
    <name type="scientific">Prevotella bivia</name>
    <dbReference type="NCBI Taxonomy" id="28125"/>
    <lineage>
        <taxon>Bacteria</taxon>
        <taxon>Pseudomonadati</taxon>
        <taxon>Bacteroidota</taxon>
        <taxon>Bacteroidia</taxon>
        <taxon>Bacteroidales</taxon>
        <taxon>Prevotellaceae</taxon>
        <taxon>Prevotella</taxon>
    </lineage>
</organism>
<gene>
    <name evidence="1" type="ORF">HMPREF3202_00327</name>
</gene>
<evidence type="ECO:0000313" key="2">
    <source>
        <dbReference type="Proteomes" id="UP000070093"/>
    </source>
</evidence>
<dbReference type="Proteomes" id="UP000070093">
    <property type="component" value="Unassembled WGS sequence"/>
</dbReference>
<dbReference type="AlphaFoldDB" id="A0A137T0C8"/>
<name>A0A137T0C8_9BACT</name>
<protein>
    <submittedName>
        <fullName evidence="1">Uncharacterized protein</fullName>
    </submittedName>
</protein>
<dbReference type="STRING" id="28125.HMPREF3202_00327"/>
<evidence type="ECO:0000313" key="1">
    <source>
        <dbReference type="EMBL" id="KXO18178.1"/>
    </source>
</evidence>
<sequence length="57" mass="6800">MFPLPYYAFSVTLHKIGCTRQFTSKLVLPSLALSLYTQQHRGLKQKIEKELWQRKLY</sequence>
<accession>A0A137T0C8</accession>
<reference evidence="1 2" key="1">
    <citation type="submission" date="2016-02" db="EMBL/GenBank/DDBJ databases">
        <authorList>
            <person name="Wen L."/>
            <person name="He K."/>
            <person name="Yang H."/>
        </authorList>
    </citation>
    <scope>NUCLEOTIDE SEQUENCE [LARGE SCALE GENOMIC DNA]</scope>
    <source>
        <strain evidence="1 2">GED7880</strain>
    </source>
</reference>
<dbReference type="EMBL" id="LTAG01000016">
    <property type="protein sequence ID" value="KXO18178.1"/>
    <property type="molecule type" value="Genomic_DNA"/>
</dbReference>
<comment type="caution">
    <text evidence="1">The sequence shown here is derived from an EMBL/GenBank/DDBJ whole genome shotgun (WGS) entry which is preliminary data.</text>
</comment>
<proteinExistence type="predicted"/>